<sequence length="127" mass="14839">MNHFDKAESVLIEQFKQREETLLHTDFSKPGMQLDDFLHPELFEISPIGSYTTRSEIVSWLLAKSPLQRWSLTQFKVVALATDTMLVCYQANSINDGNVKKTGSLRSSIWRFYNRQWLLQFHQATKN</sequence>
<evidence type="ECO:0000313" key="2">
    <source>
        <dbReference type="EMBL" id="SQD77398.1"/>
    </source>
</evidence>
<dbReference type="InterPro" id="IPR027843">
    <property type="entry name" value="DUF4440"/>
</dbReference>
<gene>
    <name evidence="2" type="ORF">MORIYA_0920</name>
</gene>
<dbReference type="Gene3D" id="3.10.450.50">
    <property type="match status" value="1"/>
</dbReference>
<accession>A0A330LNG8</accession>
<proteinExistence type="predicted"/>
<dbReference type="EMBL" id="LS483250">
    <property type="protein sequence ID" value="SQD77398.1"/>
    <property type="molecule type" value="Genomic_DNA"/>
</dbReference>
<keyword evidence="3" id="KW-1185">Reference proteome</keyword>
<organism evidence="2 3">
    <name type="scientific">Moritella yayanosii</name>
    <dbReference type="NCBI Taxonomy" id="69539"/>
    <lineage>
        <taxon>Bacteria</taxon>
        <taxon>Pseudomonadati</taxon>
        <taxon>Pseudomonadota</taxon>
        <taxon>Gammaproteobacteria</taxon>
        <taxon>Alteromonadales</taxon>
        <taxon>Moritellaceae</taxon>
        <taxon>Moritella</taxon>
    </lineage>
</organism>
<evidence type="ECO:0000313" key="3">
    <source>
        <dbReference type="Proteomes" id="UP000250163"/>
    </source>
</evidence>
<reference evidence="3" key="1">
    <citation type="submission" date="2018-05" db="EMBL/GenBank/DDBJ databases">
        <authorList>
            <person name="Cea G.-C."/>
            <person name="William W."/>
        </authorList>
    </citation>
    <scope>NUCLEOTIDE SEQUENCE [LARGE SCALE GENOMIC DNA]</scope>
    <source>
        <strain evidence="3">DB21MT 5</strain>
    </source>
</reference>
<dbReference type="SUPFAM" id="SSF54427">
    <property type="entry name" value="NTF2-like"/>
    <property type="match status" value="1"/>
</dbReference>
<dbReference type="RefSeq" id="WP_112713002.1">
    <property type="nucleotide sequence ID" value="NZ_LS483250.1"/>
</dbReference>
<name>A0A330LNG8_9GAMM</name>
<feature type="domain" description="DUF4440" evidence="1">
    <location>
        <begin position="13"/>
        <end position="119"/>
    </location>
</feature>
<protein>
    <recommendedName>
        <fullName evidence="1">DUF4440 domain-containing protein</fullName>
    </recommendedName>
</protein>
<dbReference type="Pfam" id="PF14534">
    <property type="entry name" value="DUF4440"/>
    <property type="match status" value="1"/>
</dbReference>
<dbReference type="AlphaFoldDB" id="A0A330LNG8"/>
<dbReference type="Proteomes" id="UP000250163">
    <property type="component" value="Chromosome MORIYA"/>
</dbReference>
<dbReference type="OrthoDB" id="121974at2"/>
<evidence type="ECO:0000259" key="1">
    <source>
        <dbReference type="Pfam" id="PF14534"/>
    </source>
</evidence>
<dbReference type="KEGG" id="mya:MORIYA_0920"/>
<dbReference type="InterPro" id="IPR032710">
    <property type="entry name" value="NTF2-like_dom_sf"/>
</dbReference>